<protein>
    <submittedName>
        <fullName evidence="3">PEP-CTERM sorting domain-containing protein</fullName>
    </submittedName>
</protein>
<gene>
    <name evidence="3" type="ORF">SNE35_09305</name>
</gene>
<evidence type="ECO:0000313" key="4">
    <source>
        <dbReference type="Proteomes" id="UP001285263"/>
    </source>
</evidence>
<name>A0ABU5DHI6_9BURK</name>
<feature type="domain" description="Ice-binding protein C-terminal" evidence="2">
    <location>
        <begin position="250"/>
        <end position="273"/>
    </location>
</feature>
<accession>A0ABU5DHI6</accession>
<sequence length="279" mass="28520">MLTKHVLRHVCAAASMLLAGHAMATPTVVTTSDLQGWVLGDGGNGTSPATISGDQAYQGNGSIQFTISGTGQQPLAFYSFGTAVRVGDLLNGGVSLGFSYMAPAGAPDPTIRLMLSGLTNSTQVGRDDGSLGFYGANTGDGNWHTSTVDMTSGDFFFRVGGKGQESLGCGSGDYALSFDDRRQSLANWASTCTGAGTGTVDLDDAMIYGIEVDYGSFPGASGVMSSYVDGVNFSVGRNIGDFNFEASATSVPEPASLALVGLALGGAAFARRRVAAKRG</sequence>
<feature type="chain" id="PRO_5045332592" evidence="1">
    <location>
        <begin position="25"/>
        <end position="279"/>
    </location>
</feature>
<feature type="signal peptide" evidence="1">
    <location>
        <begin position="1"/>
        <end position="24"/>
    </location>
</feature>
<dbReference type="InterPro" id="IPR013424">
    <property type="entry name" value="Ice-binding_C"/>
</dbReference>
<organism evidence="3 4">
    <name type="scientific">Roseateles agri</name>
    <dbReference type="NCBI Taxonomy" id="3098619"/>
    <lineage>
        <taxon>Bacteria</taxon>
        <taxon>Pseudomonadati</taxon>
        <taxon>Pseudomonadota</taxon>
        <taxon>Betaproteobacteria</taxon>
        <taxon>Burkholderiales</taxon>
        <taxon>Sphaerotilaceae</taxon>
        <taxon>Roseateles</taxon>
    </lineage>
</organism>
<keyword evidence="4" id="KW-1185">Reference proteome</keyword>
<keyword evidence="1" id="KW-0732">Signal</keyword>
<dbReference type="Proteomes" id="UP001285263">
    <property type="component" value="Unassembled WGS sequence"/>
</dbReference>
<evidence type="ECO:0000313" key="3">
    <source>
        <dbReference type="EMBL" id="MDY0744704.1"/>
    </source>
</evidence>
<reference evidence="3 4" key="1">
    <citation type="submission" date="2023-11" db="EMBL/GenBank/DDBJ databases">
        <title>Paucibacter sp. nov., isolated from fresh soil in Korea.</title>
        <authorList>
            <person name="Le N.T.T."/>
        </authorList>
    </citation>
    <scope>NUCLEOTIDE SEQUENCE [LARGE SCALE GENOMIC DNA]</scope>
    <source>
        <strain evidence="3 4">R3-3</strain>
    </source>
</reference>
<dbReference type="Pfam" id="PF07589">
    <property type="entry name" value="PEP-CTERM"/>
    <property type="match status" value="1"/>
</dbReference>
<dbReference type="Gene3D" id="2.60.120.260">
    <property type="entry name" value="Galactose-binding domain-like"/>
    <property type="match status" value="1"/>
</dbReference>
<evidence type="ECO:0000256" key="1">
    <source>
        <dbReference type="SAM" id="SignalP"/>
    </source>
</evidence>
<dbReference type="EMBL" id="JAXCLA010000003">
    <property type="protein sequence ID" value="MDY0744704.1"/>
    <property type="molecule type" value="Genomic_DNA"/>
</dbReference>
<dbReference type="NCBIfam" id="TIGR02595">
    <property type="entry name" value="PEP_CTERM"/>
    <property type="match status" value="1"/>
</dbReference>
<dbReference type="RefSeq" id="WP_320422616.1">
    <property type="nucleotide sequence ID" value="NZ_JAXCLA010000003.1"/>
</dbReference>
<comment type="caution">
    <text evidence="3">The sequence shown here is derived from an EMBL/GenBank/DDBJ whole genome shotgun (WGS) entry which is preliminary data.</text>
</comment>
<evidence type="ECO:0000259" key="2">
    <source>
        <dbReference type="Pfam" id="PF07589"/>
    </source>
</evidence>
<proteinExistence type="predicted"/>